<dbReference type="PROSITE" id="PS50055">
    <property type="entry name" value="TYR_PHOSPHATASE_PTP"/>
    <property type="match status" value="1"/>
</dbReference>
<dbReference type="KEGG" id="bnn:FOA43_001006"/>
<feature type="domain" description="Tyrosine-protein phosphatase" evidence="2">
    <location>
        <begin position="16"/>
        <end position="293"/>
    </location>
</feature>
<dbReference type="PRINTS" id="PR00700">
    <property type="entry name" value="PRTYPHPHTASE"/>
</dbReference>
<dbReference type="InterPro" id="IPR016130">
    <property type="entry name" value="Tyr_Pase_AS"/>
</dbReference>
<dbReference type="PROSITE" id="PS00383">
    <property type="entry name" value="TYR_PHOSPHATASE_1"/>
    <property type="match status" value="1"/>
</dbReference>
<dbReference type="PANTHER" id="PTHR19134:SF449">
    <property type="entry name" value="TYROSINE-PROTEIN PHOSPHATASE 1"/>
    <property type="match status" value="1"/>
</dbReference>
<evidence type="ECO:0000313" key="4">
    <source>
        <dbReference type="EMBL" id="QPG73693.1"/>
    </source>
</evidence>
<dbReference type="Pfam" id="PF00102">
    <property type="entry name" value="Y_phosphatase"/>
    <property type="match status" value="1"/>
</dbReference>
<dbReference type="InterPro" id="IPR000242">
    <property type="entry name" value="PTP_cat"/>
</dbReference>
<dbReference type="InterPro" id="IPR003595">
    <property type="entry name" value="Tyr_Pase_cat"/>
</dbReference>
<dbReference type="PROSITE" id="PS50056">
    <property type="entry name" value="TYR_PHOSPHATASE_2"/>
    <property type="match status" value="1"/>
</dbReference>
<dbReference type="EMBL" id="CP064812">
    <property type="protein sequence ID" value="QPG73693.1"/>
    <property type="molecule type" value="Genomic_DNA"/>
</dbReference>
<protein>
    <recommendedName>
        <fullName evidence="6">Protein tyrosine phosphatase</fullName>
    </recommendedName>
</protein>
<proteinExistence type="inferred from homology"/>
<dbReference type="OrthoDB" id="10253954at2759"/>
<dbReference type="Proteomes" id="UP000662931">
    <property type="component" value="Chromosome 1"/>
</dbReference>
<dbReference type="InterPro" id="IPR029021">
    <property type="entry name" value="Prot-tyrosine_phosphatase-like"/>
</dbReference>
<organism evidence="4 5">
    <name type="scientific">Eeniella nana</name>
    <name type="common">Yeast</name>
    <name type="synonym">Brettanomyces nanus</name>
    <dbReference type="NCBI Taxonomy" id="13502"/>
    <lineage>
        <taxon>Eukaryota</taxon>
        <taxon>Fungi</taxon>
        <taxon>Dikarya</taxon>
        <taxon>Ascomycota</taxon>
        <taxon>Saccharomycotina</taxon>
        <taxon>Pichiomycetes</taxon>
        <taxon>Pichiales</taxon>
        <taxon>Pichiaceae</taxon>
        <taxon>Brettanomyces</taxon>
    </lineage>
</organism>
<reference evidence="4" key="1">
    <citation type="submission" date="2020-10" db="EMBL/GenBank/DDBJ databases">
        <authorList>
            <person name="Roach M.J.R."/>
        </authorList>
    </citation>
    <scope>NUCLEOTIDE SEQUENCE</scope>
    <source>
        <strain evidence="4">CBS 1945</strain>
    </source>
</reference>
<evidence type="ECO:0008006" key="6">
    <source>
        <dbReference type="Google" id="ProtNLM"/>
    </source>
</evidence>
<evidence type="ECO:0000259" key="3">
    <source>
        <dbReference type="PROSITE" id="PS50056"/>
    </source>
</evidence>
<name>A0A875RYI8_EENNA</name>
<dbReference type="PANTHER" id="PTHR19134">
    <property type="entry name" value="RECEPTOR-TYPE TYROSINE-PROTEIN PHOSPHATASE"/>
    <property type="match status" value="1"/>
</dbReference>
<evidence type="ECO:0000256" key="1">
    <source>
        <dbReference type="ARBA" id="ARBA00009649"/>
    </source>
</evidence>
<dbReference type="GO" id="GO:0004725">
    <property type="term" value="F:protein tyrosine phosphatase activity"/>
    <property type="evidence" value="ECO:0007669"/>
    <property type="project" value="InterPro"/>
</dbReference>
<dbReference type="Gene3D" id="3.90.190.10">
    <property type="entry name" value="Protein tyrosine phosphatase superfamily"/>
    <property type="match status" value="1"/>
</dbReference>
<sequence length="299" mass="35032">MTQILGVGTNNDCLEIVRKYKNIEREEHDRFREIAKKGDGGTYSLKYGEHNRDKNRYLDVLPYDYNRVKIDADGYINASYIELGSSRYVATQGPISSTVSDFWKMCDYVCKKRIVIVMLTPLIEKQREKCCKYWSCQNFSIVDSVTGCRAIQLDFISQRYDDRGHFKVTKWKMYKPDRPAEVKDVFHFYYDKWEDFSRPSSYEHVIELSQQVAKVRDAQEPVIVHCSAGVGRTGTFIAIDHLLNSMKETTEVEECADHVDPVEDVVRLLRKQRMLMVQRPQQYQFVYDTIRKYSETNGA</sequence>
<dbReference type="AlphaFoldDB" id="A0A875RYI8"/>
<dbReference type="SMART" id="SM00404">
    <property type="entry name" value="PTPc_motif"/>
    <property type="match status" value="1"/>
</dbReference>
<dbReference type="SMART" id="SM00194">
    <property type="entry name" value="PTPc"/>
    <property type="match status" value="1"/>
</dbReference>
<dbReference type="InterPro" id="IPR050348">
    <property type="entry name" value="Protein-Tyr_Phosphatase"/>
</dbReference>
<feature type="domain" description="Tyrosine specific protein phosphatases" evidence="3">
    <location>
        <begin position="203"/>
        <end position="284"/>
    </location>
</feature>
<comment type="similarity">
    <text evidence="1">Belongs to the protein-tyrosine phosphatase family. Non-receptor class subfamily.</text>
</comment>
<accession>A0A875RYI8</accession>
<dbReference type="RefSeq" id="XP_038777258.1">
    <property type="nucleotide sequence ID" value="XM_038921330.1"/>
</dbReference>
<evidence type="ECO:0000259" key="2">
    <source>
        <dbReference type="PROSITE" id="PS50055"/>
    </source>
</evidence>
<keyword evidence="5" id="KW-1185">Reference proteome</keyword>
<dbReference type="SUPFAM" id="SSF52799">
    <property type="entry name" value="(Phosphotyrosine protein) phosphatases II"/>
    <property type="match status" value="1"/>
</dbReference>
<evidence type="ECO:0000313" key="5">
    <source>
        <dbReference type="Proteomes" id="UP000662931"/>
    </source>
</evidence>
<gene>
    <name evidence="4" type="ORF">FOA43_001006</name>
</gene>
<dbReference type="GeneID" id="62194407"/>
<dbReference type="CDD" id="cd18533">
    <property type="entry name" value="PTP_fungal"/>
    <property type="match status" value="1"/>
</dbReference>
<dbReference type="InterPro" id="IPR000387">
    <property type="entry name" value="Tyr_Pase_dom"/>
</dbReference>